<comment type="similarity">
    <text evidence="2">Belongs to the RRP17 family.</text>
</comment>
<organism evidence="7 8">
    <name type="scientific">Ladona fulva</name>
    <name type="common">Scarce chaser dragonfly</name>
    <name type="synonym">Libellula fulva</name>
    <dbReference type="NCBI Taxonomy" id="123851"/>
    <lineage>
        <taxon>Eukaryota</taxon>
        <taxon>Metazoa</taxon>
        <taxon>Ecdysozoa</taxon>
        <taxon>Arthropoda</taxon>
        <taxon>Hexapoda</taxon>
        <taxon>Insecta</taxon>
        <taxon>Pterygota</taxon>
        <taxon>Palaeoptera</taxon>
        <taxon>Odonata</taxon>
        <taxon>Epiprocta</taxon>
        <taxon>Anisoptera</taxon>
        <taxon>Libelluloidea</taxon>
        <taxon>Libellulidae</taxon>
        <taxon>Ladona</taxon>
    </lineage>
</organism>
<feature type="compositionally biased region" description="Basic residues" evidence="6">
    <location>
        <begin position="160"/>
        <end position="174"/>
    </location>
</feature>
<proteinExistence type="inferred from homology"/>
<dbReference type="PANTHER" id="PTHR14577">
    <property type="entry name" value="NUCLEOLAR PROTEIN 12"/>
    <property type="match status" value="1"/>
</dbReference>
<evidence type="ECO:0000256" key="6">
    <source>
        <dbReference type="SAM" id="MobiDB-lite"/>
    </source>
</evidence>
<evidence type="ECO:0000256" key="1">
    <source>
        <dbReference type="ARBA" id="ARBA00004604"/>
    </source>
</evidence>
<evidence type="ECO:0000313" key="7">
    <source>
        <dbReference type="EMBL" id="KAG8234707.1"/>
    </source>
</evidence>
<feature type="compositionally biased region" description="Basic residues" evidence="6">
    <location>
        <begin position="36"/>
        <end position="45"/>
    </location>
</feature>
<comment type="caution">
    <text evidence="7">The sequence shown here is derived from an EMBL/GenBank/DDBJ whole genome shotgun (WGS) entry which is preliminary data.</text>
</comment>
<evidence type="ECO:0000256" key="2">
    <source>
        <dbReference type="ARBA" id="ARBA00007175"/>
    </source>
</evidence>
<dbReference type="InterPro" id="IPR019186">
    <property type="entry name" value="Nucleolar_protein_12"/>
</dbReference>
<keyword evidence="4" id="KW-0175">Coiled coil</keyword>
<dbReference type="AlphaFoldDB" id="A0A8K0KGQ1"/>
<keyword evidence="8" id="KW-1185">Reference proteome</keyword>
<dbReference type="Proteomes" id="UP000792457">
    <property type="component" value="Unassembled WGS sequence"/>
</dbReference>
<evidence type="ECO:0000313" key="8">
    <source>
        <dbReference type="Proteomes" id="UP000792457"/>
    </source>
</evidence>
<dbReference type="PANTHER" id="PTHR14577:SF0">
    <property type="entry name" value="NUCLEOLAR PROTEIN 12"/>
    <property type="match status" value="1"/>
</dbReference>
<evidence type="ECO:0000256" key="3">
    <source>
        <dbReference type="ARBA" id="ARBA00015520"/>
    </source>
</evidence>
<reference evidence="7" key="2">
    <citation type="submission" date="2017-10" db="EMBL/GenBank/DDBJ databases">
        <title>Ladona fulva Genome sequencing and assembly.</title>
        <authorList>
            <person name="Murali S."/>
            <person name="Richards S."/>
            <person name="Bandaranaike D."/>
            <person name="Bellair M."/>
            <person name="Blankenburg K."/>
            <person name="Chao H."/>
            <person name="Dinh H."/>
            <person name="Doddapaneni H."/>
            <person name="Dugan-Rocha S."/>
            <person name="Elkadiri S."/>
            <person name="Gnanaolivu R."/>
            <person name="Hernandez B."/>
            <person name="Skinner E."/>
            <person name="Javaid M."/>
            <person name="Lee S."/>
            <person name="Li M."/>
            <person name="Ming W."/>
            <person name="Munidasa M."/>
            <person name="Muniz J."/>
            <person name="Nguyen L."/>
            <person name="Hughes D."/>
            <person name="Osuji N."/>
            <person name="Pu L.-L."/>
            <person name="Puazo M."/>
            <person name="Qu C."/>
            <person name="Quiroz J."/>
            <person name="Raj R."/>
            <person name="Weissenberger G."/>
            <person name="Xin Y."/>
            <person name="Zou X."/>
            <person name="Han Y."/>
            <person name="Worley K."/>
            <person name="Muzny D."/>
            <person name="Gibbs R."/>
        </authorList>
    </citation>
    <scope>NUCLEOTIDE SEQUENCE</scope>
    <source>
        <strain evidence="7">Sampled in the wild</strain>
    </source>
</reference>
<feature type="region of interest" description="Disordered" evidence="6">
    <location>
        <begin position="140"/>
        <end position="174"/>
    </location>
</feature>
<dbReference type="OrthoDB" id="551633at2759"/>
<comment type="subcellular location">
    <subcellularLocation>
        <location evidence="1">Nucleus</location>
        <location evidence="1">Nucleolus</location>
    </subcellularLocation>
</comment>
<dbReference type="EMBL" id="KZ308839">
    <property type="protein sequence ID" value="KAG8234707.1"/>
    <property type="molecule type" value="Genomic_DNA"/>
</dbReference>
<dbReference type="Pfam" id="PF09805">
    <property type="entry name" value="Nop25"/>
    <property type="match status" value="1"/>
</dbReference>
<feature type="compositionally biased region" description="Basic and acidic residues" evidence="6">
    <location>
        <begin position="46"/>
        <end position="64"/>
    </location>
</feature>
<evidence type="ECO:0000256" key="4">
    <source>
        <dbReference type="ARBA" id="ARBA00023054"/>
    </source>
</evidence>
<dbReference type="GO" id="GO:0019843">
    <property type="term" value="F:rRNA binding"/>
    <property type="evidence" value="ECO:0007669"/>
    <property type="project" value="TreeGrafter"/>
</dbReference>
<dbReference type="GO" id="GO:0005730">
    <property type="term" value="C:nucleolus"/>
    <property type="evidence" value="ECO:0007669"/>
    <property type="project" value="UniProtKB-SubCell"/>
</dbReference>
<accession>A0A8K0KGQ1</accession>
<evidence type="ECO:0000256" key="5">
    <source>
        <dbReference type="ARBA" id="ARBA00023242"/>
    </source>
</evidence>
<reference evidence="7" key="1">
    <citation type="submission" date="2013-04" db="EMBL/GenBank/DDBJ databases">
        <authorList>
            <person name="Qu J."/>
            <person name="Murali S.C."/>
            <person name="Bandaranaike D."/>
            <person name="Bellair M."/>
            <person name="Blankenburg K."/>
            <person name="Chao H."/>
            <person name="Dinh H."/>
            <person name="Doddapaneni H."/>
            <person name="Downs B."/>
            <person name="Dugan-Rocha S."/>
            <person name="Elkadiri S."/>
            <person name="Gnanaolivu R.D."/>
            <person name="Hernandez B."/>
            <person name="Javaid M."/>
            <person name="Jayaseelan J.C."/>
            <person name="Lee S."/>
            <person name="Li M."/>
            <person name="Ming W."/>
            <person name="Munidasa M."/>
            <person name="Muniz J."/>
            <person name="Nguyen L."/>
            <person name="Ongeri F."/>
            <person name="Osuji N."/>
            <person name="Pu L.-L."/>
            <person name="Puazo M."/>
            <person name="Qu C."/>
            <person name="Quiroz J."/>
            <person name="Raj R."/>
            <person name="Weissenberger G."/>
            <person name="Xin Y."/>
            <person name="Zou X."/>
            <person name="Han Y."/>
            <person name="Richards S."/>
            <person name="Worley K."/>
            <person name="Muzny D."/>
            <person name="Gibbs R."/>
        </authorList>
    </citation>
    <scope>NUCLEOTIDE SEQUENCE</scope>
    <source>
        <strain evidence="7">Sampled in the wild</strain>
    </source>
</reference>
<feature type="region of interest" description="Disordered" evidence="6">
    <location>
        <begin position="35"/>
        <end position="64"/>
    </location>
</feature>
<sequence length="174" mass="20609">MGRKSSSNNKTRSKSKKKIHLVFDTEARRKFLTGFHTRKLQRKKKALEDAERQRKEEEKRLKDEARKKYKELVNVRDIILQPEELHTEEMQLENHFVSIRELSTAEISLKNKWIGVNQVQNDDNGETSAEIPEKIKAKKALKKQAISKVRKSVQKQGESKRKKKKNYKNKRQKN</sequence>
<gene>
    <name evidence="7" type="ORF">J437_LFUL014323</name>
</gene>
<protein>
    <recommendedName>
        <fullName evidence="3">Nucleolar protein 12</fullName>
    </recommendedName>
</protein>
<name>A0A8K0KGQ1_LADFU</name>
<keyword evidence="5" id="KW-0539">Nucleus</keyword>